<name>A0A1G5KGG1_9HYPH</name>
<proteinExistence type="predicted"/>
<dbReference type="STRING" id="549386.SAMN02927923_03301"/>
<accession>A0A1G5KGG1</accession>
<keyword evidence="3" id="KW-1185">Reference proteome</keyword>
<dbReference type="AlphaFoldDB" id="A0A1G5KGG1"/>
<organism evidence="2 3">
    <name type="scientific">Microvirga guangxiensis</name>
    <dbReference type="NCBI Taxonomy" id="549386"/>
    <lineage>
        <taxon>Bacteria</taxon>
        <taxon>Pseudomonadati</taxon>
        <taxon>Pseudomonadota</taxon>
        <taxon>Alphaproteobacteria</taxon>
        <taxon>Hyphomicrobiales</taxon>
        <taxon>Methylobacteriaceae</taxon>
        <taxon>Microvirga</taxon>
    </lineage>
</organism>
<protein>
    <submittedName>
        <fullName evidence="2">LysR substrate binding domain-containing protein</fullName>
    </submittedName>
</protein>
<dbReference type="Pfam" id="PF03466">
    <property type="entry name" value="LysR_substrate"/>
    <property type="match status" value="1"/>
</dbReference>
<evidence type="ECO:0000313" key="3">
    <source>
        <dbReference type="Proteomes" id="UP000199569"/>
    </source>
</evidence>
<gene>
    <name evidence="2" type="ORF">SAMN02927923_03301</name>
</gene>
<dbReference type="Proteomes" id="UP000199569">
    <property type="component" value="Unassembled WGS sequence"/>
</dbReference>
<evidence type="ECO:0000259" key="1">
    <source>
        <dbReference type="Pfam" id="PF03466"/>
    </source>
</evidence>
<dbReference type="Gene3D" id="3.40.190.10">
    <property type="entry name" value="Periplasmic binding protein-like II"/>
    <property type="match status" value="1"/>
</dbReference>
<dbReference type="InterPro" id="IPR005119">
    <property type="entry name" value="LysR_subst-bd"/>
</dbReference>
<sequence>MTRELFEGALRRHGIAIKPRLVLGSREAMKEAVAAGIGLGIVLNQEVGSDLRVRGIEVDGIEATAAEYVVTLPDLAQRGAVREFISTARSVYLEQDAQD</sequence>
<dbReference type="RefSeq" id="WP_244510593.1">
    <property type="nucleotide sequence ID" value="NZ_FMVJ01000009.1"/>
</dbReference>
<dbReference type="SUPFAM" id="SSF53850">
    <property type="entry name" value="Periplasmic binding protein-like II"/>
    <property type="match status" value="1"/>
</dbReference>
<evidence type="ECO:0000313" key="2">
    <source>
        <dbReference type="EMBL" id="SCY99331.1"/>
    </source>
</evidence>
<dbReference type="EMBL" id="FMVJ01000009">
    <property type="protein sequence ID" value="SCY99331.1"/>
    <property type="molecule type" value="Genomic_DNA"/>
</dbReference>
<feature type="domain" description="LysR substrate-binding" evidence="1">
    <location>
        <begin position="2"/>
        <end position="90"/>
    </location>
</feature>
<reference evidence="2 3" key="1">
    <citation type="submission" date="2016-10" db="EMBL/GenBank/DDBJ databases">
        <authorList>
            <person name="de Groot N.N."/>
        </authorList>
    </citation>
    <scope>NUCLEOTIDE SEQUENCE [LARGE SCALE GENOMIC DNA]</scope>
    <source>
        <strain evidence="2 3">CGMCC 1.7666</strain>
    </source>
</reference>